<sequence length="127" mass="14010">MHRHNHTPAWLLTTKGFPNPAFLPSSTRPLQQWEMGPDGVTRESPVMSDPVMSDDPSRCGYPSLPAITTPKGSSSGWDTEMITDDGSNHSRDVEGAAQEMGRMSIDISNFEDDAEMDMTDYDGDTEM</sequence>
<evidence type="ECO:0000313" key="3">
    <source>
        <dbReference type="Proteomes" id="UP000245910"/>
    </source>
</evidence>
<feature type="region of interest" description="Disordered" evidence="1">
    <location>
        <begin position="104"/>
        <end position="127"/>
    </location>
</feature>
<protein>
    <submittedName>
        <fullName evidence="2">Uncharacterized protein</fullName>
    </submittedName>
</protein>
<keyword evidence="3" id="KW-1185">Reference proteome</keyword>
<evidence type="ECO:0000313" key="2">
    <source>
        <dbReference type="EMBL" id="CEI68283.1"/>
    </source>
</evidence>
<dbReference type="AlphaFoldDB" id="A0A2L2TJR7"/>
<reference evidence="3" key="1">
    <citation type="submission" date="2014-10" db="EMBL/GenBank/DDBJ databases">
        <authorList>
            <person name="King R."/>
        </authorList>
    </citation>
    <scope>NUCLEOTIDE SEQUENCE [LARGE SCALE GENOMIC DNA]</scope>
    <source>
        <strain evidence="3">A3/5</strain>
    </source>
</reference>
<accession>A0A2L2TJR7</accession>
<evidence type="ECO:0000256" key="1">
    <source>
        <dbReference type="SAM" id="MobiDB-lite"/>
    </source>
</evidence>
<dbReference type="EMBL" id="LN649231">
    <property type="protein sequence ID" value="CEI68283.1"/>
    <property type="molecule type" value="Genomic_DNA"/>
</dbReference>
<feature type="compositionally biased region" description="Acidic residues" evidence="1">
    <location>
        <begin position="109"/>
        <end position="127"/>
    </location>
</feature>
<dbReference type="Proteomes" id="UP000245910">
    <property type="component" value="Chromosome III"/>
</dbReference>
<organism evidence="2 3">
    <name type="scientific">Fusarium venenatum</name>
    <dbReference type="NCBI Taxonomy" id="56646"/>
    <lineage>
        <taxon>Eukaryota</taxon>
        <taxon>Fungi</taxon>
        <taxon>Dikarya</taxon>
        <taxon>Ascomycota</taxon>
        <taxon>Pezizomycotina</taxon>
        <taxon>Sordariomycetes</taxon>
        <taxon>Hypocreomycetidae</taxon>
        <taxon>Hypocreales</taxon>
        <taxon>Nectriaceae</taxon>
        <taxon>Fusarium</taxon>
    </lineage>
</organism>
<proteinExistence type="predicted"/>
<name>A0A2L2TJR7_9HYPO</name>
<feature type="region of interest" description="Disordered" evidence="1">
    <location>
        <begin position="25"/>
        <end position="92"/>
    </location>
</feature>